<keyword evidence="1" id="KW-1133">Transmembrane helix</keyword>
<organism evidence="2 3">
    <name type="scientific">Pseudomonas syringae</name>
    <dbReference type="NCBI Taxonomy" id="317"/>
    <lineage>
        <taxon>Bacteria</taxon>
        <taxon>Pseudomonadati</taxon>
        <taxon>Pseudomonadota</taxon>
        <taxon>Gammaproteobacteria</taxon>
        <taxon>Pseudomonadales</taxon>
        <taxon>Pseudomonadaceae</taxon>
        <taxon>Pseudomonas</taxon>
    </lineage>
</organism>
<feature type="transmembrane region" description="Helical" evidence="1">
    <location>
        <begin position="87"/>
        <end position="105"/>
    </location>
</feature>
<feature type="transmembrane region" description="Helical" evidence="1">
    <location>
        <begin position="55"/>
        <end position="81"/>
    </location>
</feature>
<name>A0A085V359_PSESX</name>
<dbReference type="EMBL" id="JPQT01000115">
    <property type="protein sequence ID" value="KFE49872.1"/>
    <property type="molecule type" value="Genomic_DNA"/>
</dbReference>
<gene>
    <name evidence="2" type="ORF">IV02_18560</name>
</gene>
<evidence type="ECO:0008006" key="4">
    <source>
        <dbReference type="Google" id="ProtNLM"/>
    </source>
</evidence>
<dbReference type="PATRIC" id="fig|317.174.peg.3796"/>
<evidence type="ECO:0000313" key="3">
    <source>
        <dbReference type="Proteomes" id="UP000028643"/>
    </source>
</evidence>
<dbReference type="AlphaFoldDB" id="A0A085V359"/>
<keyword evidence="1" id="KW-0472">Membrane</keyword>
<keyword evidence="1" id="KW-0812">Transmembrane</keyword>
<dbReference type="Pfam" id="PF07332">
    <property type="entry name" value="Phage_holin_3_6"/>
    <property type="match status" value="1"/>
</dbReference>
<sequence>MATTPNIPPTGSENETSVLGLIRQLAHEVPALVTKELALAKAELRETLETTKAGVAAVSGGAVVMLAGLIIVLLAAVYALAMIMQPWLAALIVGVVAMVVGFIMVQSGKKQFEASNLTPERTVNSLQKDKEAIQRKVS</sequence>
<reference evidence="2 3" key="1">
    <citation type="submission" date="2014-07" db="EMBL/GenBank/DDBJ databases">
        <title>Draft Genome Sequences of Environmental Pseudomonas syringae strains.</title>
        <authorList>
            <person name="Baltrus D.A."/>
            <person name="Berge O."/>
            <person name="Morris C."/>
        </authorList>
    </citation>
    <scope>NUCLEOTIDE SEQUENCE [LARGE SCALE GENOMIC DNA]</scope>
    <source>
        <strain evidence="2 3">CEB003</strain>
    </source>
</reference>
<evidence type="ECO:0000313" key="2">
    <source>
        <dbReference type="EMBL" id="KFE49872.1"/>
    </source>
</evidence>
<dbReference type="RefSeq" id="WP_020288681.1">
    <property type="nucleotide sequence ID" value="NZ_JPQT01000115.1"/>
</dbReference>
<accession>A0A085V359</accession>
<dbReference type="Proteomes" id="UP000028643">
    <property type="component" value="Unassembled WGS sequence"/>
</dbReference>
<dbReference type="InterPro" id="IPR009937">
    <property type="entry name" value="Phage_holin_3_6"/>
</dbReference>
<comment type="caution">
    <text evidence="2">The sequence shown here is derived from an EMBL/GenBank/DDBJ whole genome shotgun (WGS) entry which is preliminary data.</text>
</comment>
<proteinExistence type="predicted"/>
<protein>
    <recommendedName>
        <fullName evidence="4">Phage holin family protein</fullName>
    </recommendedName>
</protein>
<evidence type="ECO:0000256" key="1">
    <source>
        <dbReference type="SAM" id="Phobius"/>
    </source>
</evidence>